<proteinExistence type="predicted"/>
<protein>
    <recommendedName>
        <fullName evidence="4">DUF4307 domain-containing protein</fullName>
    </recommendedName>
</protein>
<evidence type="ECO:0000313" key="2">
    <source>
        <dbReference type="EMBL" id="MBA9003618.1"/>
    </source>
</evidence>
<keyword evidence="1" id="KW-0472">Membrane</keyword>
<dbReference type="RefSeq" id="WP_157995763.1">
    <property type="nucleotide sequence ID" value="NZ_JACJII010000001.1"/>
</dbReference>
<organism evidence="2 3">
    <name type="scientific">Thermomonospora cellulosilytica</name>
    <dbReference type="NCBI Taxonomy" id="1411118"/>
    <lineage>
        <taxon>Bacteria</taxon>
        <taxon>Bacillati</taxon>
        <taxon>Actinomycetota</taxon>
        <taxon>Actinomycetes</taxon>
        <taxon>Streptosporangiales</taxon>
        <taxon>Thermomonosporaceae</taxon>
        <taxon>Thermomonospora</taxon>
    </lineage>
</organism>
<keyword evidence="1" id="KW-0812">Transmembrane</keyword>
<keyword evidence="3" id="KW-1185">Reference proteome</keyword>
<accession>A0A7W3MXB1</accession>
<keyword evidence="1" id="KW-1133">Transmembrane helix</keyword>
<name>A0A7W3MXB1_9ACTN</name>
<gene>
    <name evidence="2" type="ORF">HNR21_002500</name>
</gene>
<evidence type="ECO:0008006" key="4">
    <source>
        <dbReference type="Google" id="ProtNLM"/>
    </source>
</evidence>
<reference evidence="2 3" key="1">
    <citation type="submission" date="2020-08" db="EMBL/GenBank/DDBJ databases">
        <title>Sequencing the genomes of 1000 actinobacteria strains.</title>
        <authorList>
            <person name="Klenk H.-P."/>
        </authorList>
    </citation>
    <scope>NUCLEOTIDE SEQUENCE [LARGE SCALE GENOMIC DNA]</scope>
    <source>
        <strain evidence="2 3">DSM 45823</strain>
    </source>
</reference>
<sequence>MSTSASQPTADRRRGGRLGYAVIGVVVAICAVGWSVIMANAGRTPGIEQQTISYRVLGDSSVEVRWQVAKPSDRAVRCVVDAVDTDFAVVAQREVVVPAGRAALTRTDLLETTRRATAARVRECRTM</sequence>
<dbReference type="Pfam" id="PF14155">
    <property type="entry name" value="DUF4307"/>
    <property type="match status" value="1"/>
</dbReference>
<dbReference type="EMBL" id="JACJII010000001">
    <property type="protein sequence ID" value="MBA9003618.1"/>
    <property type="molecule type" value="Genomic_DNA"/>
</dbReference>
<dbReference type="InterPro" id="IPR025443">
    <property type="entry name" value="DUF4307"/>
</dbReference>
<dbReference type="AlphaFoldDB" id="A0A7W3MXB1"/>
<evidence type="ECO:0000313" key="3">
    <source>
        <dbReference type="Proteomes" id="UP000539313"/>
    </source>
</evidence>
<comment type="caution">
    <text evidence="2">The sequence shown here is derived from an EMBL/GenBank/DDBJ whole genome shotgun (WGS) entry which is preliminary data.</text>
</comment>
<feature type="transmembrane region" description="Helical" evidence="1">
    <location>
        <begin position="20"/>
        <end position="39"/>
    </location>
</feature>
<dbReference type="Proteomes" id="UP000539313">
    <property type="component" value="Unassembled WGS sequence"/>
</dbReference>
<evidence type="ECO:0000256" key="1">
    <source>
        <dbReference type="SAM" id="Phobius"/>
    </source>
</evidence>